<dbReference type="PANTHER" id="PTHR10164:SF4">
    <property type="entry name" value="GH23156P"/>
    <property type="match status" value="1"/>
</dbReference>
<evidence type="ECO:0000313" key="3">
    <source>
        <dbReference type="EMBL" id="MDE50706.1"/>
    </source>
</evidence>
<feature type="compositionally biased region" description="Polar residues" evidence="1">
    <location>
        <begin position="484"/>
        <end position="493"/>
    </location>
</feature>
<dbReference type="PANTHER" id="PTHR10164">
    <property type="entry name" value="ISLET CELL AUTOANTIGEN 1"/>
    <property type="match status" value="1"/>
</dbReference>
<feature type="region of interest" description="Disordered" evidence="1">
    <location>
        <begin position="475"/>
        <end position="526"/>
    </location>
</feature>
<dbReference type="InterPro" id="IPR024114">
    <property type="entry name" value="Islet_autoAg_Ica1/Ica1-like"/>
</dbReference>
<dbReference type="SUPFAM" id="SSF103657">
    <property type="entry name" value="BAR/IMD domain-like"/>
    <property type="match status" value="1"/>
</dbReference>
<dbReference type="Pfam" id="PF06456">
    <property type="entry name" value="Arfaptin"/>
    <property type="match status" value="1"/>
</dbReference>
<dbReference type="EMBL" id="GGYP01005935">
    <property type="protein sequence ID" value="MDE50706.1"/>
    <property type="molecule type" value="Transcribed_RNA"/>
</dbReference>
<dbReference type="AlphaFoldDB" id="A0A6G1SJJ1"/>
<proteinExistence type="predicted"/>
<organism evidence="3">
    <name type="scientific">Aceria tosichella</name>
    <name type="common">wheat curl mite</name>
    <dbReference type="NCBI Taxonomy" id="561515"/>
    <lineage>
        <taxon>Eukaryota</taxon>
        <taxon>Metazoa</taxon>
        <taxon>Ecdysozoa</taxon>
        <taxon>Arthropoda</taxon>
        <taxon>Chelicerata</taxon>
        <taxon>Arachnida</taxon>
        <taxon>Acari</taxon>
        <taxon>Acariformes</taxon>
        <taxon>Trombidiformes</taxon>
        <taxon>Prostigmata</taxon>
        <taxon>Eupodina</taxon>
        <taxon>Eriophyoidea</taxon>
        <taxon>Eriophyidae</taxon>
        <taxon>Eriophyinae</taxon>
        <taxon>Aceriini</taxon>
        <taxon>Aceria</taxon>
    </lineage>
</organism>
<feature type="compositionally biased region" description="Basic and acidic residues" evidence="1">
    <location>
        <begin position="350"/>
        <end position="362"/>
    </location>
</feature>
<feature type="compositionally biased region" description="Low complexity" evidence="1">
    <location>
        <begin position="321"/>
        <end position="330"/>
    </location>
</feature>
<dbReference type="GO" id="GO:0051049">
    <property type="term" value="P:regulation of transport"/>
    <property type="evidence" value="ECO:0007669"/>
    <property type="project" value="TreeGrafter"/>
</dbReference>
<dbReference type="SMART" id="SM01015">
    <property type="entry name" value="Arfaptin"/>
    <property type="match status" value="1"/>
</dbReference>
<feature type="region of interest" description="Disordered" evidence="1">
    <location>
        <begin position="283"/>
        <end position="336"/>
    </location>
</feature>
<reference evidence="3" key="1">
    <citation type="submission" date="2018-10" db="EMBL/GenBank/DDBJ databases">
        <title>Transcriptome assembly of Aceria tosichella (Wheat curl mite) Type 2.</title>
        <authorList>
            <person name="Scully E.D."/>
            <person name="Geib S.M."/>
            <person name="Palmer N.A."/>
            <person name="Gupta A.K."/>
            <person name="Sarath G."/>
            <person name="Tatineni S."/>
        </authorList>
    </citation>
    <scope>NUCLEOTIDE SEQUENCE</scope>
    <source>
        <strain evidence="3">LincolnNE</strain>
    </source>
</reference>
<dbReference type="InterPro" id="IPR010504">
    <property type="entry name" value="AH_dom"/>
</dbReference>
<accession>A0A6G1SJJ1</accession>
<feature type="region of interest" description="Disordered" evidence="1">
    <location>
        <begin position="350"/>
        <end position="396"/>
    </location>
</feature>
<dbReference type="PROSITE" id="PS50870">
    <property type="entry name" value="AH"/>
    <property type="match status" value="1"/>
</dbReference>
<sequence>MASGSIGMSGRTFDAFVSSQTSHNEPDWAAKIQEKYWKARQKFLAKIEKNEDNCIVLSDSKLDAKLEIYRSIDSSCGRLTNILESYQNSLFMFANEENALGILLKECGRHDKTKAGKIMSITGRGLTQSSHQRIRLYMPLLRLYQEMETFHTRAVEDTADTVDKLENSRSQYRASLLWMKDISEKLNPDVYKQLNRFRRVQSKVRDDKRVFDSMQMDVVQKIDLLMASRCNLMNQILAPYQAILLETFERNHNNFKSINDLIKNENIYEYEFKTLKQLNPLRLPDEDSTATAGESNTKEEILEENLLGTIDEEGREKDVNNDNNSSNNANGCSRGQDSSCNLIDVSLDEHNQSRQEETKDEPGDTFGLLESLFGNRKTDPGRVDEDSRPTPAGDVDDREKKLVQHDDLKVLMSSIDANLFHEEGDEEKQIASLLGPSENLRKINNRRIEQPIQLMDDDDIFARWARDADIDLSSDEKKDIVSASGLQSETSTNAEHKDQDKNVDLMDIGTNLNNTDKKNNNSRFYA</sequence>
<name>A0A6G1SJJ1_9ACAR</name>
<protein>
    <submittedName>
        <fullName evidence="3">Islet cell autoantigen 1</fullName>
    </submittedName>
</protein>
<feature type="compositionally biased region" description="Basic and acidic residues" evidence="1">
    <location>
        <begin position="376"/>
        <end position="388"/>
    </location>
</feature>
<dbReference type="Gene3D" id="1.20.1270.60">
    <property type="entry name" value="Arfaptin homology (AH) domain/BAR domain"/>
    <property type="match status" value="1"/>
</dbReference>
<feature type="domain" description="AH" evidence="2">
    <location>
        <begin position="57"/>
        <end position="260"/>
    </location>
</feature>
<evidence type="ECO:0000256" key="1">
    <source>
        <dbReference type="SAM" id="MobiDB-lite"/>
    </source>
</evidence>
<dbReference type="InterPro" id="IPR027267">
    <property type="entry name" value="AH/BAR_dom_sf"/>
</dbReference>
<gene>
    <name evidence="3" type="primary">Ica1</name>
    <name evidence="3" type="ORF">g.10867</name>
</gene>
<evidence type="ECO:0000259" key="2">
    <source>
        <dbReference type="PROSITE" id="PS50870"/>
    </source>
</evidence>
<dbReference type="GO" id="GO:0005794">
    <property type="term" value="C:Golgi apparatus"/>
    <property type="evidence" value="ECO:0007669"/>
    <property type="project" value="TreeGrafter"/>
</dbReference>
<feature type="compositionally biased region" description="Basic and acidic residues" evidence="1">
    <location>
        <begin position="494"/>
        <end position="504"/>
    </location>
</feature>
<dbReference type="GO" id="GO:0019904">
    <property type="term" value="F:protein domain specific binding"/>
    <property type="evidence" value="ECO:0007669"/>
    <property type="project" value="InterPro"/>
</dbReference>